<feature type="domain" description="Transposase IS110-like N-terminal" evidence="2">
    <location>
        <begin position="16"/>
        <end position="159"/>
    </location>
</feature>
<evidence type="ECO:0000313" key="7">
    <source>
        <dbReference type="EMBL" id="AYD48593.1"/>
    </source>
</evidence>
<dbReference type="KEGG" id="ark:D6B99_10020"/>
<evidence type="ECO:0000313" key="4">
    <source>
        <dbReference type="EMBL" id="AYD46366.1"/>
    </source>
</evidence>
<dbReference type="NCBIfam" id="NF033542">
    <property type="entry name" value="transpos_IS110"/>
    <property type="match status" value="1"/>
</dbReference>
<dbReference type="EMBL" id="CP032489">
    <property type="protein sequence ID" value="AYD47895.1"/>
    <property type="molecule type" value="Genomic_DNA"/>
</dbReference>
<dbReference type="Proteomes" id="UP000266118">
    <property type="component" value="Chromosome"/>
</dbReference>
<dbReference type="GO" id="GO:0003677">
    <property type="term" value="F:DNA binding"/>
    <property type="evidence" value="ECO:0007669"/>
    <property type="project" value="InterPro"/>
</dbReference>
<dbReference type="PANTHER" id="PTHR33055:SF13">
    <property type="entry name" value="TRANSPOSASE"/>
    <property type="match status" value="1"/>
</dbReference>
<keyword evidence="1" id="KW-0175">Coiled coil</keyword>
<dbReference type="PANTHER" id="PTHR33055">
    <property type="entry name" value="TRANSPOSASE FOR INSERTION SEQUENCE ELEMENT IS1111A"/>
    <property type="match status" value="1"/>
</dbReference>
<dbReference type="GO" id="GO:0006313">
    <property type="term" value="P:DNA transposition"/>
    <property type="evidence" value="ECO:0007669"/>
    <property type="project" value="InterPro"/>
</dbReference>
<evidence type="ECO:0000313" key="5">
    <source>
        <dbReference type="EMBL" id="AYD47895.1"/>
    </source>
</evidence>
<dbReference type="KEGG" id="ark:D6B99_01285"/>
<evidence type="ECO:0000313" key="6">
    <source>
        <dbReference type="EMBL" id="AYD48474.1"/>
    </source>
</evidence>
<dbReference type="KEGG" id="ark:D6B99_13190"/>
<dbReference type="Pfam" id="PF02371">
    <property type="entry name" value="Transposase_20"/>
    <property type="match status" value="1"/>
</dbReference>
<name>A0A386HS14_9BACT</name>
<evidence type="ECO:0000259" key="2">
    <source>
        <dbReference type="Pfam" id="PF01548"/>
    </source>
</evidence>
<feature type="coiled-coil region" evidence="1">
    <location>
        <begin position="178"/>
        <end position="205"/>
    </location>
</feature>
<dbReference type="Pfam" id="PF01548">
    <property type="entry name" value="DEDD_Tnp_IS110"/>
    <property type="match status" value="1"/>
</dbReference>
<dbReference type="EMBL" id="CP032489">
    <property type="protein sequence ID" value="AYD46366.1"/>
    <property type="molecule type" value="Genomic_DNA"/>
</dbReference>
<evidence type="ECO:0000256" key="1">
    <source>
        <dbReference type="SAM" id="Coils"/>
    </source>
</evidence>
<feature type="domain" description="Transposase IS116/IS110/IS902 C-terminal" evidence="3">
    <location>
        <begin position="235"/>
        <end position="316"/>
    </location>
</feature>
<dbReference type="InterPro" id="IPR047650">
    <property type="entry name" value="Transpos_IS110"/>
</dbReference>
<dbReference type="AlphaFoldDB" id="A0A386HS14"/>
<dbReference type="KEGG" id="ark:D6B99_13870"/>
<dbReference type="RefSeq" id="WP_119984317.1">
    <property type="nucleotide sequence ID" value="NZ_CP032489.1"/>
</dbReference>
<organism evidence="7 8">
    <name type="scientific">Arachidicoccus soli</name>
    <dbReference type="NCBI Taxonomy" id="2341117"/>
    <lineage>
        <taxon>Bacteria</taxon>
        <taxon>Pseudomonadati</taxon>
        <taxon>Bacteroidota</taxon>
        <taxon>Chitinophagia</taxon>
        <taxon>Chitinophagales</taxon>
        <taxon>Chitinophagaceae</taxon>
        <taxon>Arachidicoccus</taxon>
    </lineage>
</organism>
<evidence type="ECO:0000259" key="3">
    <source>
        <dbReference type="Pfam" id="PF02371"/>
    </source>
</evidence>
<sequence length="363" mass="41519">MQQVKALDFTGKTIFCGIDVHKISWSVCLSMENRILKRFSQGPYPMDLNSTLNRLYPGANYKAVYEAGFCGFYPQRIMTSLGIDCIVVNPADVPTMDKEKKQKSDRVDCGKLAKSLSANQLNPIYIPSIQQQDDRCIVRSYKKFVRDQTRCKNRISQMLFFQGMTPSLDKNTRIVYWSKNYVEKLKKLKMNTEEARKALDLLVESYENTRGLVLKTTKEMRQMAKSDRYKNQIALIRSVPGIGEIGALLFLTEIGNFNRFHGIDHLASYIGLIPNTKSSGENENIGAITNRSNSKLRDVLIEASWIAIRIDPAMTLFFSDYCKRMQKNKAIIKIAKKLLARVRFVMIHQTPYITSIMCNKGSE</sequence>
<dbReference type="InterPro" id="IPR002525">
    <property type="entry name" value="Transp_IS110-like_N"/>
</dbReference>
<protein>
    <submittedName>
        <fullName evidence="7">IS110 family transposase</fullName>
    </submittedName>
</protein>
<dbReference type="GO" id="GO:0004803">
    <property type="term" value="F:transposase activity"/>
    <property type="evidence" value="ECO:0007669"/>
    <property type="project" value="InterPro"/>
</dbReference>
<accession>A0A386HS14</accession>
<gene>
    <name evidence="4" type="ORF">D6B99_01285</name>
    <name evidence="5" type="ORF">D6B99_10020</name>
    <name evidence="6" type="ORF">D6B99_13190</name>
    <name evidence="7" type="ORF">D6B99_13870</name>
</gene>
<dbReference type="OrthoDB" id="964423at2"/>
<keyword evidence="8" id="KW-1185">Reference proteome</keyword>
<evidence type="ECO:0000313" key="8">
    <source>
        <dbReference type="Proteomes" id="UP000266118"/>
    </source>
</evidence>
<reference evidence="7 8" key="1">
    <citation type="submission" date="2018-09" db="EMBL/GenBank/DDBJ databases">
        <title>Arachidicoccus sp. nov., a bacterium isolated from soil.</title>
        <authorList>
            <person name="Weon H.-Y."/>
            <person name="Kwon S.-W."/>
            <person name="Lee S.A."/>
        </authorList>
    </citation>
    <scope>NUCLEOTIDE SEQUENCE [LARGE SCALE GENOMIC DNA]</scope>
    <source>
        <strain evidence="7 8">KIS59-12</strain>
    </source>
</reference>
<proteinExistence type="predicted"/>
<dbReference type="EMBL" id="CP032489">
    <property type="protein sequence ID" value="AYD48593.1"/>
    <property type="molecule type" value="Genomic_DNA"/>
</dbReference>
<dbReference type="InterPro" id="IPR003346">
    <property type="entry name" value="Transposase_20"/>
</dbReference>
<dbReference type="EMBL" id="CP032489">
    <property type="protein sequence ID" value="AYD48474.1"/>
    <property type="molecule type" value="Genomic_DNA"/>
</dbReference>